<organism evidence="4 5">
    <name type="scientific">Parasphingorhabdus halotolerans</name>
    <dbReference type="NCBI Taxonomy" id="2725558"/>
    <lineage>
        <taxon>Bacteria</taxon>
        <taxon>Pseudomonadati</taxon>
        <taxon>Pseudomonadota</taxon>
        <taxon>Alphaproteobacteria</taxon>
        <taxon>Sphingomonadales</taxon>
        <taxon>Sphingomonadaceae</taxon>
        <taxon>Parasphingorhabdus</taxon>
    </lineage>
</organism>
<dbReference type="InterPro" id="IPR036866">
    <property type="entry name" value="RibonucZ/Hydroxyglut_hydro"/>
</dbReference>
<keyword evidence="4" id="KW-0378">Hydrolase</keyword>
<evidence type="ECO:0000259" key="3">
    <source>
        <dbReference type="SMART" id="SM00849"/>
    </source>
</evidence>
<protein>
    <submittedName>
        <fullName evidence="4">MBL fold metallo-hydrolase</fullName>
    </submittedName>
</protein>
<proteinExistence type="inferred from homology"/>
<dbReference type="PANTHER" id="PTHR42951">
    <property type="entry name" value="METALLO-BETA-LACTAMASE DOMAIN-CONTAINING"/>
    <property type="match status" value="1"/>
</dbReference>
<comment type="similarity">
    <text evidence="1">Belongs to the metallo-beta-lactamase superfamily. Class-B beta-lactamase family.</text>
</comment>
<dbReference type="InterPro" id="IPR050855">
    <property type="entry name" value="NDM-1-like"/>
</dbReference>
<gene>
    <name evidence="4" type="ORF">HF685_12225</name>
</gene>
<feature type="signal peptide" evidence="2">
    <location>
        <begin position="1"/>
        <end position="22"/>
    </location>
</feature>
<evidence type="ECO:0000256" key="1">
    <source>
        <dbReference type="ARBA" id="ARBA00005250"/>
    </source>
</evidence>
<dbReference type="KEGG" id="phao:HF685_12225"/>
<keyword evidence="2" id="KW-0732">Signal</keyword>
<sequence>MKRAITVLGLSLGLAIATPATAHDVKSHEGKADQAPPLDAEGIYKAFGWDMDGVEIKTEKVADGLYVLFGNGGNIAVSVGEDGTLIVDDQFPQLMPKIKAALKEIGSEKVDFVINTHWHFDHADGNMALGKDGTWIVSQSNSREKMLDDHIINLGFVAYEQKAYPKHARSDITYDKTMQFHINDQQIDLLHVGPAHTTGDTAVIFRGANAVHLGDVFNNSGYPFVDADNGGDITGMIAFCQAVHDTINNDTKVIPGHGAVTTRAKLARYIEVLTTIRDRVQAMIDEGKGLDAIVAAQPTAEFDKEFYGAEVTTTAFLGRVYASLTRE</sequence>
<evidence type="ECO:0000313" key="5">
    <source>
        <dbReference type="Proteomes" id="UP000501600"/>
    </source>
</evidence>
<dbReference type="GO" id="GO:0016787">
    <property type="term" value="F:hydrolase activity"/>
    <property type="evidence" value="ECO:0007669"/>
    <property type="project" value="UniProtKB-KW"/>
</dbReference>
<dbReference type="Gene3D" id="3.60.15.10">
    <property type="entry name" value="Ribonuclease Z/Hydroxyacylglutathione hydrolase-like"/>
    <property type="match status" value="1"/>
</dbReference>
<feature type="domain" description="Metallo-beta-lactamase" evidence="3">
    <location>
        <begin position="72"/>
        <end position="257"/>
    </location>
</feature>
<reference evidence="4 5" key="1">
    <citation type="submission" date="2020-04" db="EMBL/GenBank/DDBJ databases">
        <title>Genome sequence for Sphingorhabdus sp. strain M1.</title>
        <authorList>
            <person name="Park S.-J."/>
        </authorList>
    </citation>
    <scope>NUCLEOTIDE SEQUENCE [LARGE SCALE GENOMIC DNA]</scope>
    <source>
        <strain evidence="4 5">JK6</strain>
    </source>
</reference>
<dbReference type="RefSeq" id="WP_168820227.1">
    <property type="nucleotide sequence ID" value="NZ_CP051217.1"/>
</dbReference>
<dbReference type="GO" id="GO:0017001">
    <property type="term" value="P:antibiotic catabolic process"/>
    <property type="evidence" value="ECO:0007669"/>
    <property type="project" value="UniProtKB-ARBA"/>
</dbReference>
<dbReference type="Proteomes" id="UP000501600">
    <property type="component" value="Chromosome"/>
</dbReference>
<dbReference type="InterPro" id="IPR001279">
    <property type="entry name" value="Metallo-B-lactamas"/>
</dbReference>
<dbReference type="PANTHER" id="PTHR42951:SF4">
    <property type="entry name" value="ACYL-COENZYME A THIOESTERASE MBLAC2"/>
    <property type="match status" value="1"/>
</dbReference>
<keyword evidence="5" id="KW-1185">Reference proteome</keyword>
<dbReference type="EMBL" id="CP051217">
    <property type="protein sequence ID" value="QJB69959.1"/>
    <property type="molecule type" value="Genomic_DNA"/>
</dbReference>
<dbReference type="CDD" id="cd16282">
    <property type="entry name" value="metallo-hydrolase-like_MBL-fold"/>
    <property type="match status" value="1"/>
</dbReference>
<dbReference type="Pfam" id="PF00753">
    <property type="entry name" value="Lactamase_B"/>
    <property type="match status" value="1"/>
</dbReference>
<name>A0A6H2DMR5_9SPHN</name>
<evidence type="ECO:0000313" key="4">
    <source>
        <dbReference type="EMBL" id="QJB69959.1"/>
    </source>
</evidence>
<dbReference type="AlphaFoldDB" id="A0A6H2DMR5"/>
<evidence type="ECO:0000256" key="2">
    <source>
        <dbReference type="SAM" id="SignalP"/>
    </source>
</evidence>
<accession>A0A6H2DMR5</accession>
<dbReference type="SUPFAM" id="SSF56281">
    <property type="entry name" value="Metallo-hydrolase/oxidoreductase"/>
    <property type="match status" value="1"/>
</dbReference>
<feature type="chain" id="PRO_5026317346" evidence="2">
    <location>
        <begin position="23"/>
        <end position="327"/>
    </location>
</feature>
<dbReference type="SMART" id="SM00849">
    <property type="entry name" value="Lactamase_B"/>
    <property type="match status" value="1"/>
</dbReference>